<dbReference type="Gene3D" id="1.25.40.20">
    <property type="entry name" value="Ankyrin repeat-containing domain"/>
    <property type="match status" value="1"/>
</dbReference>
<dbReference type="EMBL" id="MLAK01001253">
    <property type="protein sequence ID" value="OHS95326.1"/>
    <property type="molecule type" value="Genomic_DNA"/>
</dbReference>
<dbReference type="Proteomes" id="UP000179807">
    <property type="component" value="Unassembled WGS sequence"/>
</dbReference>
<sequence length="211" mass="24224">MNIFDINYHVPNITLPPLYDAIFSGFYEIVEFFLTIPGIDLTIETSYGNAYDIAASIGHLEIFQLLVTTFPDDCNLLTVLPNALSSQSCQLVQYVVSICPDFDFHDFSTDFYSALEEAVSLRNFELTLYLVEDLNIIDESFSASNYKSIVNKACSITDCEIFHLLFKYKGNYLRIYDIRHFLSNATKVTPNKISHFLYRYYTELQNGTITL</sequence>
<dbReference type="SUPFAM" id="SSF48403">
    <property type="entry name" value="Ankyrin repeat"/>
    <property type="match status" value="1"/>
</dbReference>
<reference evidence="1" key="1">
    <citation type="submission" date="2016-10" db="EMBL/GenBank/DDBJ databases">
        <authorList>
            <person name="Benchimol M."/>
            <person name="Almeida L.G."/>
            <person name="Vasconcelos A.T."/>
            <person name="Perreira-Neves A."/>
            <person name="Rosa I.A."/>
            <person name="Tasca T."/>
            <person name="Bogo M.R."/>
            <person name="de Souza W."/>
        </authorList>
    </citation>
    <scope>NUCLEOTIDE SEQUENCE [LARGE SCALE GENOMIC DNA]</scope>
    <source>
        <strain evidence="1">K</strain>
    </source>
</reference>
<name>A0A1J4J807_9EUKA</name>
<dbReference type="GeneID" id="94846820"/>
<gene>
    <name evidence="1" type="ORF">TRFO_38561</name>
</gene>
<comment type="caution">
    <text evidence="1">The sequence shown here is derived from an EMBL/GenBank/DDBJ whole genome shotgun (WGS) entry which is preliminary data.</text>
</comment>
<accession>A0A1J4J807</accession>
<dbReference type="InterPro" id="IPR036770">
    <property type="entry name" value="Ankyrin_rpt-contain_sf"/>
</dbReference>
<proteinExistence type="predicted"/>
<evidence type="ECO:0000313" key="2">
    <source>
        <dbReference type="Proteomes" id="UP000179807"/>
    </source>
</evidence>
<dbReference type="AlphaFoldDB" id="A0A1J4J807"/>
<evidence type="ECO:0008006" key="3">
    <source>
        <dbReference type="Google" id="ProtNLM"/>
    </source>
</evidence>
<keyword evidence="2" id="KW-1185">Reference proteome</keyword>
<dbReference type="VEuPathDB" id="TrichDB:TRFO_38561"/>
<organism evidence="1 2">
    <name type="scientific">Tritrichomonas foetus</name>
    <dbReference type="NCBI Taxonomy" id="1144522"/>
    <lineage>
        <taxon>Eukaryota</taxon>
        <taxon>Metamonada</taxon>
        <taxon>Parabasalia</taxon>
        <taxon>Tritrichomonadida</taxon>
        <taxon>Tritrichomonadidae</taxon>
        <taxon>Tritrichomonas</taxon>
    </lineage>
</organism>
<protein>
    <recommendedName>
        <fullName evidence="3">DUF3447 domain-containing protein</fullName>
    </recommendedName>
</protein>
<dbReference type="RefSeq" id="XP_068348463.1">
    <property type="nucleotide sequence ID" value="XM_068512116.1"/>
</dbReference>
<evidence type="ECO:0000313" key="1">
    <source>
        <dbReference type="EMBL" id="OHS95326.1"/>
    </source>
</evidence>